<dbReference type="HOGENOM" id="CLU_189641_0_0_2"/>
<protein>
    <submittedName>
        <fullName evidence="1">Uncharacterized protein</fullName>
    </submittedName>
</protein>
<dbReference type="AlphaFoldDB" id="C3NE09"/>
<proteinExistence type="predicted"/>
<evidence type="ECO:0000313" key="2">
    <source>
        <dbReference type="Proteomes" id="UP000002308"/>
    </source>
</evidence>
<dbReference type="GeneID" id="7807508"/>
<gene>
    <name evidence="1" type="ordered locus">YG5714_1282</name>
</gene>
<dbReference type="EMBL" id="CP001403">
    <property type="protein sequence ID" value="ACP45548.1"/>
    <property type="molecule type" value="Genomic_DNA"/>
</dbReference>
<organism evidence="1 2">
    <name type="scientific">Saccharolobus islandicus (strain Y.G.57.14 / Yellowstone #1)</name>
    <name type="common">Sulfolobus islandicus</name>
    <dbReference type="NCBI Taxonomy" id="439386"/>
    <lineage>
        <taxon>Archaea</taxon>
        <taxon>Thermoproteota</taxon>
        <taxon>Thermoprotei</taxon>
        <taxon>Sulfolobales</taxon>
        <taxon>Sulfolobaceae</taxon>
        <taxon>Saccharolobus</taxon>
    </lineage>
</organism>
<accession>C3NE09</accession>
<sequence length="93" mass="11234">MIVPVRVHHRDLEEELCYYDDWEKGVVCDDYNAEYEYAVDEVEFEYVDLKDIVEEYTDDIIDIILSDRRLVKELLKKMRSRKIDAEGEKNAKR</sequence>
<reference evidence="1 2" key="1">
    <citation type="journal article" date="2009" name="Proc. Natl. Acad. Sci. U.S.A.">
        <title>Biogeography of the Sulfolobus islandicus pan-genome.</title>
        <authorList>
            <person name="Reno M.L."/>
            <person name="Held N.L."/>
            <person name="Fields C.J."/>
            <person name="Burke P.V."/>
            <person name="Whitaker R.J."/>
        </authorList>
    </citation>
    <scope>NUCLEOTIDE SEQUENCE [LARGE SCALE GENOMIC DNA]</scope>
    <source>
        <strain evidence="2">Y.G.57.14 / Yellowstone #1</strain>
    </source>
</reference>
<dbReference type="Proteomes" id="UP000002308">
    <property type="component" value="Chromosome"/>
</dbReference>
<dbReference type="KEGG" id="siy:YG5714_1282"/>
<evidence type="ECO:0000313" key="1">
    <source>
        <dbReference type="EMBL" id="ACP45548.1"/>
    </source>
</evidence>
<name>C3NE09_SACI7</name>
<dbReference type="RefSeq" id="WP_012716137.1">
    <property type="nucleotide sequence ID" value="NC_012622.1"/>
</dbReference>